<proteinExistence type="predicted"/>
<keyword evidence="1" id="KW-0677">Repeat</keyword>
<dbReference type="Proteomes" id="UP001056336">
    <property type="component" value="Chromosome"/>
</dbReference>
<sequence>MGYEEQHDRRAEGSDDSDDVLTVLREAFDVARRGDVARLSALLDAGVPADLTNSHGDSLLILSAYHLHAGTVALLLDRGADVERVNDNGQSALAAAVFRRNVVLVEMLLAAGAQADTGTRSAREVATFFELTDMSAVLDLHAQALRQDTPE</sequence>
<protein>
    <submittedName>
        <fullName evidence="4">Ankyrin repeat domain-containing protein</fullName>
    </submittedName>
</protein>
<accession>A0ABY4QYZ8</accession>
<reference evidence="4" key="1">
    <citation type="journal article" date="2018" name="Int. J. Syst. Evol. Microbiol.">
        <title>Jatrophihabitans telluris sp. nov., isolated from sediment soil of lava forest wetlands and the emended description of the genus Jatrophihabitans.</title>
        <authorList>
            <person name="Lee K.C."/>
            <person name="Suh M.K."/>
            <person name="Eom M.K."/>
            <person name="Kim K.K."/>
            <person name="Kim J.S."/>
            <person name="Kim D.S."/>
            <person name="Ko S.H."/>
            <person name="Shin Y.K."/>
            <person name="Lee J.S."/>
        </authorList>
    </citation>
    <scope>NUCLEOTIDE SEQUENCE</scope>
    <source>
        <strain evidence="4">N237</strain>
    </source>
</reference>
<name>A0ABY4QYZ8_9ACTN</name>
<evidence type="ECO:0000313" key="5">
    <source>
        <dbReference type="Proteomes" id="UP001056336"/>
    </source>
</evidence>
<feature type="repeat" description="ANK" evidence="3">
    <location>
        <begin position="55"/>
        <end position="87"/>
    </location>
</feature>
<evidence type="ECO:0000256" key="1">
    <source>
        <dbReference type="ARBA" id="ARBA00022737"/>
    </source>
</evidence>
<dbReference type="EMBL" id="CP097332">
    <property type="protein sequence ID" value="UQX88432.1"/>
    <property type="molecule type" value="Genomic_DNA"/>
</dbReference>
<dbReference type="InterPro" id="IPR002110">
    <property type="entry name" value="Ankyrin_rpt"/>
</dbReference>
<organism evidence="4 5">
    <name type="scientific">Jatrophihabitans telluris</name>
    <dbReference type="NCBI Taxonomy" id="2038343"/>
    <lineage>
        <taxon>Bacteria</taxon>
        <taxon>Bacillati</taxon>
        <taxon>Actinomycetota</taxon>
        <taxon>Actinomycetes</taxon>
        <taxon>Jatrophihabitantales</taxon>
        <taxon>Jatrophihabitantaceae</taxon>
        <taxon>Jatrophihabitans</taxon>
    </lineage>
</organism>
<keyword evidence="2 3" id="KW-0040">ANK repeat</keyword>
<dbReference type="SMART" id="SM00248">
    <property type="entry name" value="ANK"/>
    <property type="match status" value="2"/>
</dbReference>
<evidence type="ECO:0000313" key="4">
    <source>
        <dbReference type="EMBL" id="UQX88432.1"/>
    </source>
</evidence>
<dbReference type="Pfam" id="PF12796">
    <property type="entry name" value="Ank_2"/>
    <property type="match status" value="1"/>
</dbReference>
<dbReference type="Gene3D" id="1.25.40.20">
    <property type="entry name" value="Ankyrin repeat-containing domain"/>
    <property type="match status" value="1"/>
</dbReference>
<dbReference type="PANTHER" id="PTHR24171">
    <property type="entry name" value="ANKYRIN REPEAT DOMAIN-CONTAINING PROTEIN 39-RELATED"/>
    <property type="match status" value="1"/>
</dbReference>
<dbReference type="SUPFAM" id="SSF48403">
    <property type="entry name" value="Ankyrin repeat"/>
    <property type="match status" value="1"/>
</dbReference>
<dbReference type="RefSeq" id="WP_249771923.1">
    <property type="nucleotide sequence ID" value="NZ_CP097332.1"/>
</dbReference>
<gene>
    <name evidence="4" type="ORF">M6D93_00155</name>
</gene>
<dbReference type="PROSITE" id="PS50088">
    <property type="entry name" value="ANK_REPEAT"/>
    <property type="match status" value="2"/>
</dbReference>
<reference evidence="4" key="2">
    <citation type="submission" date="2022-05" db="EMBL/GenBank/DDBJ databases">
        <authorList>
            <person name="Kim J.-S."/>
            <person name="Lee K."/>
            <person name="Suh M."/>
            <person name="Eom M."/>
            <person name="Kim J.-S."/>
            <person name="Kim D.-S."/>
            <person name="Ko S.-H."/>
            <person name="Shin Y."/>
            <person name="Lee J.-S."/>
        </authorList>
    </citation>
    <scope>NUCLEOTIDE SEQUENCE</scope>
    <source>
        <strain evidence="4">N237</strain>
    </source>
</reference>
<feature type="repeat" description="ANK" evidence="3">
    <location>
        <begin position="88"/>
        <end position="120"/>
    </location>
</feature>
<evidence type="ECO:0000256" key="3">
    <source>
        <dbReference type="PROSITE-ProRule" id="PRU00023"/>
    </source>
</evidence>
<keyword evidence="5" id="KW-1185">Reference proteome</keyword>
<evidence type="ECO:0000256" key="2">
    <source>
        <dbReference type="ARBA" id="ARBA00023043"/>
    </source>
</evidence>
<dbReference type="InterPro" id="IPR036770">
    <property type="entry name" value="Ankyrin_rpt-contain_sf"/>
</dbReference>